<dbReference type="RefSeq" id="WP_309937820.1">
    <property type="nucleotide sequence ID" value="NZ_AP025305.1"/>
</dbReference>
<keyword evidence="6 8" id="KW-0269">Exonuclease</keyword>
<dbReference type="EMBL" id="JAVDQD010000001">
    <property type="protein sequence ID" value="MDR6238337.1"/>
    <property type="molecule type" value="Genomic_DNA"/>
</dbReference>
<dbReference type="Pfam" id="PF00773">
    <property type="entry name" value="RNB"/>
    <property type="match status" value="1"/>
</dbReference>
<dbReference type="GO" id="GO:0006402">
    <property type="term" value="P:mRNA catabolic process"/>
    <property type="evidence" value="ECO:0007669"/>
    <property type="project" value="TreeGrafter"/>
</dbReference>
<evidence type="ECO:0000313" key="11">
    <source>
        <dbReference type="Proteomes" id="UP001185092"/>
    </source>
</evidence>
<dbReference type="EC" id="3.1.13.1" evidence="8"/>
<evidence type="ECO:0000256" key="8">
    <source>
        <dbReference type="HAMAP-Rule" id="MF_01895"/>
    </source>
</evidence>
<dbReference type="HAMAP" id="MF_01895">
    <property type="entry name" value="RNase_R"/>
    <property type="match status" value="1"/>
</dbReference>
<dbReference type="GO" id="GO:0005829">
    <property type="term" value="C:cytosol"/>
    <property type="evidence" value="ECO:0007669"/>
    <property type="project" value="UniProtKB-ARBA"/>
</dbReference>
<evidence type="ECO:0000256" key="1">
    <source>
        <dbReference type="ARBA" id="ARBA00001849"/>
    </source>
</evidence>
<keyword evidence="3 8" id="KW-0963">Cytoplasm</keyword>
<dbReference type="InterPro" id="IPR022966">
    <property type="entry name" value="RNase_II/R_CS"/>
</dbReference>
<keyword evidence="11" id="KW-1185">Reference proteome</keyword>
<keyword evidence="4 8" id="KW-0540">Nuclease</keyword>
<evidence type="ECO:0000256" key="2">
    <source>
        <dbReference type="ARBA" id="ARBA00004496"/>
    </source>
</evidence>
<dbReference type="SUPFAM" id="SSF50249">
    <property type="entry name" value="Nucleic acid-binding proteins"/>
    <property type="match status" value="4"/>
</dbReference>
<evidence type="ECO:0000256" key="5">
    <source>
        <dbReference type="ARBA" id="ARBA00022801"/>
    </source>
</evidence>
<dbReference type="InterPro" id="IPR011129">
    <property type="entry name" value="CSD"/>
</dbReference>
<dbReference type="Pfam" id="PF00575">
    <property type="entry name" value="S1"/>
    <property type="match status" value="1"/>
</dbReference>
<accession>A0AAE3XK19</accession>
<dbReference type="InterPro" id="IPR012340">
    <property type="entry name" value="NA-bd_OB-fold"/>
</dbReference>
<protein>
    <recommendedName>
        <fullName evidence="8">Ribonuclease R</fullName>
        <shortName evidence="8">RNase R</shortName>
        <ecNumber evidence="8">3.1.13.1</ecNumber>
    </recommendedName>
</protein>
<dbReference type="InterPro" id="IPR040476">
    <property type="entry name" value="CSD2"/>
</dbReference>
<dbReference type="InterPro" id="IPR011805">
    <property type="entry name" value="RNase_R"/>
</dbReference>
<dbReference type="Gene3D" id="2.40.50.140">
    <property type="entry name" value="Nucleic acid-binding proteins"/>
    <property type="match status" value="3"/>
</dbReference>
<dbReference type="InterPro" id="IPR004476">
    <property type="entry name" value="RNase_II/RNase_R"/>
</dbReference>
<organism evidence="10 11">
    <name type="scientific">Aureibacter tunicatorum</name>
    <dbReference type="NCBI Taxonomy" id="866807"/>
    <lineage>
        <taxon>Bacteria</taxon>
        <taxon>Pseudomonadati</taxon>
        <taxon>Bacteroidota</taxon>
        <taxon>Cytophagia</taxon>
        <taxon>Cytophagales</taxon>
        <taxon>Persicobacteraceae</taxon>
        <taxon>Aureibacter</taxon>
    </lineage>
</organism>
<dbReference type="InterPro" id="IPR003029">
    <property type="entry name" value="S1_domain"/>
</dbReference>
<dbReference type="InterPro" id="IPR050180">
    <property type="entry name" value="RNR_Ribonuclease"/>
</dbReference>
<dbReference type="AlphaFoldDB" id="A0AAE3XK19"/>
<dbReference type="Pfam" id="PF17876">
    <property type="entry name" value="CSD2"/>
    <property type="match status" value="1"/>
</dbReference>
<dbReference type="SMART" id="SM00357">
    <property type="entry name" value="CSP"/>
    <property type="match status" value="2"/>
</dbReference>
<evidence type="ECO:0000256" key="3">
    <source>
        <dbReference type="ARBA" id="ARBA00022490"/>
    </source>
</evidence>
<sequence length="717" mass="82999">MTKKRLRKHNSKKSARRLDILPKQIIEFLNQNAEQAFSARKLIRKLQIKDRKTKRKATEVLEYLSKTGRIKEVGTSLYMSSQSSETITGTVDYVNPGFAYVICEGLEKDVYVRSEDMMHALDGDQVKITIKRARGRGGRPEGYVTGIVSRKREEFVGHVEISPRFAFVVADNKKMHNDIFIPMHNLKGAKHNDKVIAKMVRWPDRDKNPTGTISKVLGKSGENETEIHAIMAEFELPFEFDPEVEEEANSFSDKISEKEYRKRKDFRGITTFTIDPLDAKDFDDALSIRKLENGNTEVGVHIADVSHYVRPGTRLDEEAFTRATSVYLVDRTIPMLPERLSNGLCSLRPEEEKLAFSAVFELNENAQIVSEWFGRTVIYSDRRFTYEEAQERIETLEGDFAKEIVELNELALKLRVKRFAEGSINFETTEVKFRLDENGKPLEVIPKVRKDAHKLVEDFMLLANKRVAEFVFNKKKGKEKDTFVYRVHDYPDPEKLEDFSKFAKRFGYLIKSDESGVSNSLNTLLDDIEGKPEQNLLETIAIRTMAKAKYSTEEMLHFGLAFKHYSHFTSPIRRYPDLMVHRLLQHYLDGGKSADREEYEEYCKHCSERERVAADADRASIKYKQVEYMESLEKRNWEGIVSGVTEWGIFVEITETHCEGMVRMAEMKDDFYEFDEENFRVIGQSTKRMITLGDKVIVKVIKTDINRRTIDLAFVND</sequence>
<dbReference type="NCBIfam" id="TIGR00358">
    <property type="entry name" value="3_prime_RNase"/>
    <property type="match status" value="1"/>
</dbReference>
<comment type="caution">
    <text evidence="10">The sequence shown here is derived from an EMBL/GenBank/DDBJ whole genome shotgun (WGS) entry which is preliminary data.</text>
</comment>
<comment type="similarity">
    <text evidence="8">Belongs to the RNR ribonuclease family. RNase R subfamily.</text>
</comment>
<dbReference type="SMART" id="SM00316">
    <property type="entry name" value="S1"/>
    <property type="match status" value="1"/>
</dbReference>
<proteinExistence type="inferred from homology"/>
<dbReference type="SMART" id="SM00955">
    <property type="entry name" value="RNB"/>
    <property type="match status" value="1"/>
</dbReference>
<evidence type="ECO:0000313" key="10">
    <source>
        <dbReference type="EMBL" id="MDR6238337.1"/>
    </source>
</evidence>
<evidence type="ECO:0000256" key="6">
    <source>
        <dbReference type="ARBA" id="ARBA00022839"/>
    </source>
</evidence>
<keyword evidence="7 8" id="KW-0694">RNA-binding</keyword>
<dbReference type="PROSITE" id="PS50126">
    <property type="entry name" value="S1"/>
    <property type="match status" value="1"/>
</dbReference>
<dbReference type="NCBIfam" id="TIGR02063">
    <property type="entry name" value="RNase_R"/>
    <property type="match status" value="1"/>
</dbReference>
<dbReference type="PROSITE" id="PS01175">
    <property type="entry name" value="RIBONUCLEASE_II"/>
    <property type="match status" value="1"/>
</dbReference>
<gene>
    <name evidence="8" type="primary">rnr</name>
    <name evidence="10" type="ORF">HNQ88_001313</name>
</gene>
<evidence type="ECO:0000259" key="9">
    <source>
        <dbReference type="PROSITE" id="PS50126"/>
    </source>
</evidence>
<dbReference type="CDD" id="cd04471">
    <property type="entry name" value="S1_RNase_R"/>
    <property type="match status" value="1"/>
</dbReference>
<comment type="catalytic activity">
    <reaction evidence="1 8">
        <text>Exonucleolytic cleavage in the 3'- to 5'-direction to yield nucleoside 5'-phosphates.</text>
        <dbReference type="EC" id="3.1.13.1"/>
    </reaction>
</comment>
<reference evidence="10" key="1">
    <citation type="submission" date="2023-07" db="EMBL/GenBank/DDBJ databases">
        <title>Genomic Encyclopedia of Type Strains, Phase IV (KMG-IV): sequencing the most valuable type-strain genomes for metagenomic binning, comparative biology and taxonomic classification.</title>
        <authorList>
            <person name="Goeker M."/>
        </authorList>
    </citation>
    <scope>NUCLEOTIDE SEQUENCE</scope>
    <source>
        <strain evidence="10">DSM 26174</strain>
    </source>
</reference>
<dbReference type="InterPro" id="IPR013223">
    <property type="entry name" value="RNase_B_OB_dom"/>
</dbReference>
<evidence type="ECO:0000256" key="7">
    <source>
        <dbReference type="ARBA" id="ARBA00022884"/>
    </source>
</evidence>
<keyword evidence="5 8" id="KW-0378">Hydrolase</keyword>
<dbReference type="Pfam" id="PF08206">
    <property type="entry name" value="OB_RNB"/>
    <property type="match status" value="1"/>
</dbReference>
<dbReference type="Proteomes" id="UP001185092">
    <property type="component" value="Unassembled WGS sequence"/>
</dbReference>
<dbReference type="GO" id="GO:0008859">
    <property type="term" value="F:exoribonuclease II activity"/>
    <property type="evidence" value="ECO:0007669"/>
    <property type="project" value="UniProtKB-UniRule"/>
</dbReference>
<comment type="subcellular location">
    <subcellularLocation>
        <location evidence="2 8">Cytoplasm</location>
    </subcellularLocation>
</comment>
<name>A0AAE3XK19_9BACT</name>
<dbReference type="GO" id="GO:0003723">
    <property type="term" value="F:RNA binding"/>
    <property type="evidence" value="ECO:0007669"/>
    <property type="project" value="UniProtKB-UniRule"/>
</dbReference>
<dbReference type="PANTHER" id="PTHR23355">
    <property type="entry name" value="RIBONUCLEASE"/>
    <property type="match status" value="1"/>
</dbReference>
<evidence type="ECO:0000256" key="4">
    <source>
        <dbReference type="ARBA" id="ARBA00022722"/>
    </source>
</evidence>
<comment type="function">
    <text evidence="8">3'-5' exoribonuclease that releases 5'-nucleoside monophosphates and is involved in maturation of structured RNAs.</text>
</comment>
<dbReference type="InterPro" id="IPR001900">
    <property type="entry name" value="RNase_II/R"/>
</dbReference>
<feature type="domain" description="S1 motif" evidence="9">
    <location>
        <begin position="634"/>
        <end position="715"/>
    </location>
</feature>
<dbReference type="PANTHER" id="PTHR23355:SF9">
    <property type="entry name" value="DIS3-LIKE EXONUCLEASE 2"/>
    <property type="match status" value="1"/>
</dbReference>